<gene>
    <name evidence="7" type="ORF">SAMN06297164_2307</name>
</gene>
<protein>
    <submittedName>
        <fullName evidence="7">Uncharacterized conserved protein, DUF697 family</fullName>
    </submittedName>
</protein>
<feature type="domain" description="G" evidence="6">
    <location>
        <begin position="48"/>
        <end position="141"/>
    </location>
</feature>
<evidence type="ECO:0000256" key="5">
    <source>
        <dbReference type="SAM" id="Phobius"/>
    </source>
</evidence>
<dbReference type="Proteomes" id="UP000219335">
    <property type="component" value="Unassembled WGS sequence"/>
</dbReference>
<proteinExistence type="predicted"/>
<dbReference type="InterPro" id="IPR006073">
    <property type="entry name" value="GTP-bd"/>
</dbReference>
<evidence type="ECO:0000256" key="4">
    <source>
        <dbReference type="ARBA" id="ARBA00023136"/>
    </source>
</evidence>
<keyword evidence="4 5" id="KW-0472">Membrane</keyword>
<feature type="transmembrane region" description="Helical" evidence="5">
    <location>
        <begin position="312"/>
        <end position="329"/>
    </location>
</feature>
<dbReference type="InterPro" id="IPR027417">
    <property type="entry name" value="P-loop_NTPase"/>
</dbReference>
<name>A0A286ABQ2_9PROT</name>
<dbReference type="EMBL" id="OCMU01000001">
    <property type="protein sequence ID" value="SOD19328.1"/>
    <property type="molecule type" value="Genomic_DNA"/>
</dbReference>
<keyword evidence="2 5" id="KW-0812">Transmembrane</keyword>
<evidence type="ECO:0000256" key="3">
    <source>
        <dbReference type="ARBA" id="ARBA00022989"/>
    </source>
</evidence>
<feature type="transmembrane region" description="Helical" evidence="5">
    <location>
        <begin position="267"/>
        <end position="291"/>
    </location>
</feature>
<evidence type="ECO:0000256" key="2">
    <source>
        <dbReference type="ARBA" id="ARBA00022692"/>
    </source>
</evidence>
<dbReference type="Pfam" id="PF05128">
    <property type="entry name" value="DUF697"/>
    <property type="match status" value="1"/>
</dbReference>
<feature type="transmembrane region" description="Helical" evidence="5">
    <location>
        <begin position="349"/>
        <end position="372"/>
    </location>
</feature>
<dbReference type="SUPFAM" id="SSF52540">
    <property type="entry name" value="P-loop containing nucleoside triphosphate hydrolases"/>
    <property type="match status" value="1"/>
</dbReference>
<keyword evidence="3 5" id="KW-1133">Transmembrane helix</keyword>
<evidence type="ECO:0000256" key="1">
    <source>
        <dbReference type="ARBA" id="ARBA00004141"/>
    </source>
</evidence>
<dbReference type="GO" id="GO:0005525">
    <property type="term" value="F:GTP binding"/>
    <property type="evidence" value="ECO:0007669"/>
    <property type="project" value="InterPro"/>
</dbReference>
<dbReference type="Gene3D" id="3.40.50.300">
    <property type="entry name" value="P-loop containing nucleotide triphosphate hydrolases"/>
    <property type="match status" value="1"/>
</dbReference>
<organism evidence="7 8">
    <name type="scientific">Nitrosomonas ureae</name>
    <dbReference type="NCBI Taxonomy" id="44577"/>
    <lineage>
        <taxon>Bacteria</taxon>
        <taxon>Pseudomonadati</taxon>
        <taxon>Pseudomonadota</taxon>
        <taxon>Betaproteobacteria</taxon>
        <taxon>Nitrosomonadales</taxon>
        <taxon>Nitrosomonadaceae</taxon>
        <taxon>Nitrosomonas</taxon>
    </lineage>
</organism>
<dbReference type="AlphaFoldDB" id="A0A286ABQ2"/>
<reference evidence="7 8" key="1">
    <citation type="submission" date="2017-09" db="EMBL/GenBank/DDBJ databases">
        <authorList>
            <person name="Ehlers B."/>
            <person name="Leendertz F.H."/>
        </authorList>
    </citation>
    <scope>NUCLEOTIDE SEQUENCE [LARGE SCALE GENOMIC DNA]</scope>
    <source>
        <strain evidence="7 8">Nm42</strain>
    </source>
</reference>
<comment type="subcellular location">
    <subcellularLocation>
        <location evidence="1">Membrane</location>
        <topology evidence="1">Multi-pass membrane protein</topology>
    </subcellularLocation>
</comment>
<dbReference type="InterPro" id="IPR021147">
    <property type="entry name" value="DUF697"/>
</dbReference>
<dbReference type="CDD" id="cd00882">
    <property type="entry name" value="Ras_like_GTPase"/>
    <property type="match status" value="1"/>
</dbReference>
<dbReference type="RefSeq" id="WP_097105708.1">
    <property type="nucleotide sequence ID" value="NZ_OCMU01000001.1"/>
</dbReference>
<accession>A0A286ABQ2</accession>
<dbReference type="GO" id="GO:0016020">
    <property type="term" value="C:membrane"/>
    <property type="evidence" value="ECO:0007669"/>
    <property type="project" value="UniProtKB-SubCell"/>
</dbReference>
<sequence>MKLSDLKNWANYWEQLRTALLEPRVDENLLEASLREARTKMPVPVLWLLGKTQAGKTSIIRALTGSAAAEIGNGFQPCTRNSRFYDFPADIPIVRFLDTRGLGEVAYDPGDDIQYCESQAHLLVAVMKVADINQAAVFEVLHAIRQRHPEWPVLIVQTGLHELYPNGLGHVHPWPYEDDPLPETLPHDLRRALQAQRDALKKLPGFAPMHWVAVDLTLPEDGFEPHDYGLEALWQAIESLTSLGLQHQLSGDKEVHDLYARTAHQHIVGYSLTAAGLGALPVVDLVAVSAVQAKLLHSLARLYGQYWDRSTITEFLGLVGAGIASGFLTRMLSRAVVKVIPFWGQTIGAVWGASSSGATTYALGKAAIYFFARRKDGLKVDQKTLRRIYAQELEQGTSLLKERLRNQSK</sequence>
<dbReference type="Pfam" id="PF01926">
    <property type="entry name" value="MMR_HSR1"/>
    <property type="match status" value="1"/>
</dbReference>
<evidence type="ECO:0000259" key="6">
    <source>
        <dbReference type="Pfam" id="PF01926"/>
    </source>
</evidence>
<evidence type="ECO:0000313" key="8">
    <source>
        <dbReference type="Proteomes" id="UP000219335"/>
    </source>
</evidence>
<evidence type="ECO:0000313" key="7">
    <source>
        <dbReference type="EMBL" id="SOD19328.1"/>
    </source>
</evidence>